<accession>A0AAI8YW68</accession>
<gene>
    <name evidence="1" type="ORF">LECACI_7A003119</name>
</gene>
<dbReference type="Proteomes" id="UP001296104">
    <property type="component" value="Unassembled WGS sequence"/>
</dbReference>
<proteinExistence type="predicted"/>
<dbReference type="EMBL" id="CAVMBE010000014">
    <property type="protein sequence ID" value="CAK3942180.1"/>
    <property type="molecule type" value="Genomic_DNA"/>
</dbReference>
<organism evidence="1 2">
    <name type="scientific">Lecanosticta acicola</name>
    <dbReference type="NCBI Taxonomy" id="111012"/>
    <lineage>
        <taxon>Eukaryota</taxon>
        <taxon>Fungi</taxon>
        <taxon>Dikarya</taxon>
        <taxon>Ascomycota</taxon>
        <taxon>Pezizomycotina</taxon>
        <taxon>Dothideomycetes</taxon>
        <taxon>Dothideomycetidae</taxon>
        <taxon>Mycosphaerellales</taxon>
        <taxon>Mycosphaerellaceae</taxon>
        <taxon>Lecanosticta</taxon>
    </lineage>
</organism>
<name>A0AAI8YW68_9PEZI</name>
<dbReference type="InterPro" id="IPR032710">
    <property type="entry name" value="NTF2-like_dom_sf"/>
</dbReference>
<evidence type="ECO:0000313" key="1">
    <source>
        <dbReference type="EMBL" id="CAK3942180.1"/>
    </source>
</evidence>
<evidence type="ECO:0008006" key="3">
    <source>
        <dbReference type="Google" id="ProtNLM"/>
    </source>
</evidence>
<dbReference type="AlphaFoldDB" id="A0AAI8YW68"/>
<reference evidence="1" key="1">
    <citation type="submission" date="2023-11" db="EMBL/GenBank/DDBJ databases">
        <authorList>
            <person name="Alioto T."/>
            <person name="Alioto T."/>
            <person name="Gomez Garrido J."/>
        </authorList>
    </citation>
    <scope>NUCLEOTIDE SEQUENCE</scope>
</reference>
<protein>
    <recommendedName>
        <fullName evidence="3">SnoaL-like domain-containing protein</fullName>
    </recommendedName>
</protein>
<evidence type="ECO:0000313" key="2">
    <source>
        <dbReference type="Proteomes" id="UP001296104"/>
    </source>
</evidence>
<dbReference type="SUPFAM" id="SSF54427">
    <property type="entry name" value="NTF2-like"/>
    <property type="match status" value="1"/>
</dbReference>
<keyword evidence="2" id="KW-1185">Reference proteome</keyword>
<comment type="caution">
    <text evidence="1">The sequence shown here is derived from an EMBL/GenBank/DDBJ whole genome shotgun (WGS) entry which is preliminary data.</text>
</comment>
<dbReference type="Gene3D" id="3.10.450.50">
    <property type="match status" value="1"/>
</dbReference>
<sequence length="157" mass="17843">MEQNSKPSKTGVARESVVETMINTMLNRDYEAVRHLCSPDFQAIYSPPDQGHSTVLTREEWLKAIEDFLKRYPKSVDRILDIDIVRRNNKGDVNVHTETRLTPDGPFKENTNLMEFRRVPLEEGRSVWQAVKYQEVRGMAGPALIGGGRPINTTVSS</sequence>